<keyword evidence="2" id="KW-1185">Reference proteome</keyword>
<gene>
    <name evidence="1" type="ORF">QFC24_003767</name>
</gene>
<protein>
    <submittedName>
        <fullName evidence="1">Uncharacterized protein</fullName>
    </submittedName>
</protein>
<dbReference type="EMBL" id="JASBWV010000012">
    <property type="protein sequence ID" value="KAJ9123552.1"/>
    <property type="molecule type" value="Genomic_DNA"/>
</dbReference>
<accession>A0ACC2XJU3</accession>
<sequence length="296" mass="32677">MLSSKLHDMTSLEAAHIIHLLSLNAKTSFGKTGSHAEWISALQTEFKGADRFDQEVDDKRIKIHLEEFTVKGDLSINEGGEWQRDTAHALHTELTRVSSVLKVATDGSFRIHEDGRGEGGGGIYIDSLPPIREACYMGQYVETSGTAELAALLRGLQIVRDTLRTSASDSRFRRYQRIVFTTDALMSLQALAGVRVFQGPSEMQRLARLAALCRIEAHEILASSTNLGSIHFTWLPRMEGGNNIADKLAHAGRLSGPKFAKDSPWENPPLWGSAYEIASGKCEKLGFPEFSGEYRS</sequence>
<organism evidence="1 2">
    <name type="scientific">Naganishia onofrii</name>
    <dbReference type="NCBI Taxonomy" id="1851511"/>
    <lineage>
        <taxon>Eukaryota</taxon>
        <taxon>Fungi</taxon>
        <taxon>Dikarya</taxon>
        <taxon>Basidiomycota</taxon>
        <taxon>Agaricomycotina</taxon>
        <taxon>Tremellomycetes</taxon>
        <taxon>Filobasidiales</taxon>
        <taxon>Filobasidiaceae</taxon>
        <taxon>Naganishia</taxon>
    </lineage>
</organism>
<name>A0ACC2XJU3_9TREE</name>
<dbReference type="Proteomes" id="UP001234202">
    <property type="component" value="Unassembled WGS sequence"/>
</dbReference>
<comment type="caution">
    <text evidence="1">The sequence shown here is derived from an EMBL/GenBank/DDBJ whole genome shotgun (WGS) entry which is preliminary data.</text>
</comment>
<evidence type="ECO:0000313" key="1">
    <source>
        <dbReference type="EMBL" id="KAJ9123552.1"/>
    </source>
</evidence>
<reference evidence="1" key="1">
    <citation type="submission" date="2023-04" db="EMBL/GenBank/DDBJ databases">
        <title>Draft Genome sequencing of Naganishia species isolated from polar environments using Oxford Nanopore Technology.</title>
        <authorList>
            <person name="Leo P."/>
            <person name="Venkateswaran K."/>
        </authorList>
    </citation>
    <scope>NUCLEOTIDE SEQUENCE</scope>
    <source>
        <strain evidence="1">DBVPG 5303</strain>
    </source>
</reference>
<evidence type="ECO:0000313" key="2">
    <source>
        <dbReference type="Proteomes" id="UP001234202"/>
    </source>
</evidence>
<proteinExistence type="predicted"/>